<dbReference type="Gene3D" id="3.30.559.10">
    <property type="entry name" value="Chloramphenicol acetyltransferase-like domain"/>
    <property type="match status" value="2"/>
</dbReference>
<protein>
    <recommendedName>
        <fullName evidence="3">Transferase family protein</fullName>
    </recommendedName>
</protein>
<gene>
    <name evidence="1" type="ORF">BO87DRAFT_397323</name>
</gene>
<dbReference type="AlphaFoldDB" id="A0A318YGN9"/>
<reference evidence="1" key="1">
    <citation type="submission" date="2016-12" db="EMBL/GenBank/DDBJ databases">
        <title>The genomes of Aspergillus section Nigri reveals drivers in fungal speciation.</title>
        <authorList>
            <consortium name="DOE Joint Genome Institute"/>
            <person name="Vesth T.C."/>
            <person name="Nybo J."/>
            <person name="Theobald S."/>
            <person name="Brandl J."/>
            <person name="Frisvad J.C."/>
            <person name="Nielsen K.F."/>
            <person name="Lyhne E.K."/>
            <person name="Kogle M.E."/>
            <person name="Kuo A."/>
            <person name="Riley R."/>
            <person name="Clum A."/>
            <person name="Nolan M."/>
            <person name="Lipzen A."/>
            <person name="Salamov A."/>
            <person name="Henrissat B."/>
            <person name="Wiebenga A."/>
            <person name="De Vries R.P."/>
            <person name="Grigoriev I.V."/>
            <person name="Mortensen U.H."/>
            <person name="Andersen M.R."/>
            <person name="Baker S.E."/>
        </authorList>
    </citation>
    <scope>NUCLEOTIDE SEQUENCE [LARGE SCALE GENOMIC DNA]</scope>
    <source>
        <strain evidence="1">CBS 115656</strain>
    </source>
</reference>
<organism evidence="1 2">
    <name type="scientific">Aspergillus neoniger (strain CBS 115656)</name>
    <dbReference type="NCBI Taxonomy" id="1448310"/>
    <lineage>
        <taxon>Eukaryota</taxon>
        <taxon>Fungi</taxon>
        <taxon>Dikarya</taxon>
        <taxon>Ascomycota</taxon>
        <taxon>Pezizomycotina</taxon>
        <taxon>Eurotiomycetes</taxon>
        <taxon>Eurotiomycetidae</taxon>
        <taxon>Eurotiales</taxon>
        <taxon>Aspergillaceae</taxon>
        <taxon>Aspergillus</taxon>
        <taxon>Aspergillus subgen. Circumdati</taxon>
    </lineage>
</organism>
<dbReference type="InterPro" id="IPR023213">
    <property type="entry name" value="CAT-like_dom_sf"/>
</dbReference>
<dbReference type="OrthoDB" id="21502at2759"/>
<evidence type="ECO:0000313" key="2">
    <source>
        <dbReference type="Proteomes" id="UP000247647"/>
    </source>
</evidence>
<accession>A0A318YGN9</accession>
<dbReference type="Proteomes" id="UP000247647">
    <property type="component" value="Unassembled WGS sequence"/>
</dbReference>
<name>A0A318YGN9_ASPNB</name>
<evidence type="ECO:0008006" key="3">
    <source>
        <dbReference type="Google" id="ProtNLM"/>
    </source>
</evidence>
<dbReference type="EMBL" id="KZ821462">
    <property type="protein sequence ID" value="PYH33661.1"/>
    <property type="molecule type" value="Genomic_DNA"/>
</dbReference>
<evidence type="ECO:0000313" key="1">
    <source>
        <dbReference type="EMBL" id="PYH33661.1"/>
    </source>
</evidence>
<keyword evidence="2" id="KW-1185">Reference proteome</keyword>
<proteinExistence type="predicted"/>
<dbReference type="GeneID" id="37127750"/>
<sequence>MEKVKYRCRSVHPLTCNAMIFTGLIVDAHLDEIVLRQTAAQLGKAWPALGGQLYRSCRPYALSTGSTVDFASRTLPKGAASWKHGVLQSRECNQPTIIEALDPEELDVAFIFNVPARPANVFLVRVTFLQNATLLCFGISHHLADGTAAYDVLRAYCDLLAGQPITSPLLPPDACGHRMSDRVILNDPQELLVRSITYAEHLANFTTGFWPTLLLIARVVWCLLLRKLRLQETLEERYIYLPDDWVGAVHKRALDAFAATPVGAQPTRNNPPQPGTHWIHNSIGLMRQKLSVSQIQNEPVAMLAGELRLASLRYTSPASIKAFLRVCEDHASQRMLPKIPANGRMPMVMITTWTSFDFACLDFSGAACDQSKPVRVLFVHPLVRSLRQGVWPSAYTLKGAQKGGYWLRAWNTPSGWKRFSQMVNADTL</sequence>
<dbReference type="RefSeq" id="XP_025479139.1">
    <property type="nucleotide sequence ID" value="XM_025625294.1"/>
</dbReference>